<keyword evidence="1" id="KW-0732">Signal</keyword>
<protein>
    <submittedName>
        <fullName evidence="2">Uncharacterized protein</fullName>
    </submittedName>
</protein>
<evidence type="ECO:0000313" key="3">
    <source>
        <dbReference type="Proteomes" id="UP000325255"/>
    </source>
</evidence>
<keyword evidence="3" id="KW-1185">Reference proteome</keyword>
<feature type="chain" id="PRO_5024454453" evidence="1">
    <location>
        <begin position="26"/>
        <end position="244"/>
    </location>
</feature>
<name>A0A5M6IMH5_9PROT</name>
<feature type="signal peptide" evidence="1">
    <location>
        <begin position="1"/>
        <end position="25"/>
    </location>
</feature>
<dbReference type="OrthoDB" id="7956241at2"/>
<sequence length="244" mass="26627">MQLRLPILVISAVLISWLLSRPALAQCRDHLETASAGGVLVVTLDNPCRAGQTATLAYEDREYVSVFDEAGRTTRFVAVPVPVATVSLDLNMRAPQPLDVRMNGLDDTLLVALRWLGEAQLDLHVVAPGGTLGGHGDVFARSDPGANSGRFLDAGAPPSGWREQIFVLPGRSHDPHALYSVHVEFRSRGDVAAAPWCGDDARAAPQFDVVMLDHGTMRRQSMKLEAVRCGARLERGQRFIRIRF</sequence>
<accession>A0A5M6IMH5</accession>
<reference evidence="2 3" key="1">
    <citation type="submission" date="2019-09" db="EMBL/GenBank/DDBJ databases">
        <title>Genome sequence of Rhodovastum atsumiense, a diverse member of the Acetobacteraceae family of non-sulfur purple photosynthetic bacteria.</title>
        <authorList>
            <person name="Meyer T."/>
            <person name="Kyndt J."/>
        </authorList>
    </citation>
    <scope>NUCLEOTIDE SEQUENCE [LARGE SCALE GENOMIC DNA]</scope>
    <source>
        <strain evidence="2 3">DSM 21279</strain>
    </source>
</reference>
<dbReference type="EMBL" id="VWPK01000050">
    <property type="protein sequence ID" value="KAA5609461.1"/>
    <property type="molecule type" value="Genomic_DNA"/>
</dbReference>
<gene>
    <name evidence="2" type="ORF">F1189_24155</name>
</gene>
<dbReference type="Proteomes" id="UP000325255">
    <property type="component" value="Unassembled WGS sequence"/>
</dbReference>
<comment type="caution">
    <text evidence="2">The sequence shown here is derived from an EMBL/GenBank/DDBJ whole genome shotgun (WGS) entry which is preliminary data.</text>
</comment>
<evidence type="ECO:0000313" key="2">
    <source>
        <dbReference type="EMBL" id="KAA5609461.1"/>
    </source>
</evidence>
<organism evidence="2 3">
    <name type="scientific">Rhodovastum atsumiense</name>
    <dbReference type="NCBI Taxonomy" id="504468"/>
    <lineage>
        <taxon>Bacteria</taxon>
        <taxon>Pseudomonadati</taxon>
        <taxon>Pseudomonadota</taxon>
        <taxon>Alphaproteobacteria</taxon>
        <taxon>Acetobacterales</taxon>
        <taxon>Acetobacteraceae</taxon>
        <taxon>Rhodovastum</taxon>
    </lineage>
</organism>
<dbReference type="RefSeq" id="WP_150043653.1">
    <property type="nucleotide sequence ID" value="NZ_OW485601.1"/>
</dbReference>
<evidence type="ECO:0000256" key="1">
    <source>
        <dbReference type="SAM" id="SignalP"/>
    </source>
</evidence>
<proteinExistence type="predicted"/>
<dbReference type="AlphaFoldDB" id="A0A5M6IMH5"/>